<dbReference type="GO" id="GO:0003700">
    <property type="term" value="F:DNA-binding transcription factor activity"/>
    <property type="evidence" value="ECO:0007669"/>
    <property type="project" value="InterPro"/>
</dbReference>
<evidence type="ECO:0000313" key="4">
    <source>
        <dbReference type="EMBL" id="NME71294.1"/>
    </source>
</evidence>
<dbReference type="Proteomes" id="UP000576082">
    <property type="component" value="Unassembled WGS sequence"/>
</dbReference>
<evidence type="ECO:0000313" key="5">
    <source>
        <dbReference type="Proteomes" id="UP000576082"/>
    </source>
</evidence>
<reference evidence="4 5" key="1">
    <citation type="submission" date="2020-04" db="EMBL/GenBank/DDBJ databases">
        <title>Flammeovirga sp. SR4, a novel species isolated from seawater.</title>
        <authorList>
            <person name="Wang X."/>
        </authorList>
    </citation>
    <scope>NUCLEOTIDE SEQUENCE [LARGE SCALE GENOMIC DNA]</scope>
    <source>
        <strain evidence="4 5">ATCC 23126</strain>
    </source>
</reference>
<dbReference type="EMBL" id="JABANE010000093">
    <property type="protein sequence ID" value="NME71294.1"/>
    <property type="molecule type" value="Genomic_DNA"/>
</dbReference>
<evidence type="ECO:0000256" key="2">
    <source>
        <dbReference type="ARBA" id="ARBA00023163"/>
    </source>
</evidence>
<dbReference type="Pfam" id="PF00165">
    <property type="entry name" value="HTH_AraC"/>
    <property type="match status" value="1"/>
</dbReference>
<protein>
    <submittedName>
        <fullName evidence="4">AraC family transcriptional regulator</fullName>
    </submittedName>
</protein>
<organism evidence="4 5">
    <name type="scientific">Flammeovirga aprica JL-4</name>
    <dbReference type="NCBI Taxonomy" id="694437"/>
    <lineage>
        <taxon>Bacteria</taxon>
        <taxon>Pseudomonadati</taxon>
        <taxon>Bacteroidota</taxon>
        <taxon>Cytophagia</taxon>
        <taxon>Cytophagales</taxon>
        <taxon>Flammeovirgaceae</taxon>
        <taxon>Flammeovirga</taxon>
    </lineage>
</organism>
<name>A0A7X9XC57_9BACT</name>
<dbReference type="InterPro" id="IPR018060">
    <property type="entry name" value="HTH_AraC"/>
</dbReference>
<dbReference type="PROSITE" id="PS01124">
    <property type="entry name" value="HTH_ARAC_FAMILY_2"/>
    <property type="match status" value="1"/>
</dbReference>
<evidence type="ECO:0000256" key="1">
    <source>
        <dbReference type="ARBA" id="ARBA00023015"/>
    </source>
</evidence>
<proteinExistence type="predicted"/>
<keyword evidence="1" id="KW-0805">Transcription regulation</keyword>
<feature type="domain" description="HTH araC/xylS-type" evidence="3">
    <location>
        <begin position="1"/>
        <end position="27"/>
    </location>
</feature>
<keyword evidence="5" id="KW-1185">Reference proteome</keyword>
<dbReference type="Gene3D" id="1.10.10.60">
    <property type="entry name" value="Homeodomain-like"/>
    <property type="match status" value="1"/>
</dbReference>
<gene>
    <name evidence="4" type="ORF">HHU12_25235</name>
</gene>
<keyword evidence="2" id="KW-0804">Transcription</keyword>
<dbReference type="SUPFAM" id="SSF46689">
    <property type="entry name" value="Homeodomain-like"/>
    <property type="match status" value="1"/>
</dbReference>
<comment type="caution">
    <text evidence="4">The sequence shown here is derived from an EMBL/GenBank/DDBJ whole genome shotgun (WGS) entry which is preliminary data.</text>
</comment>
<dbReference type="InterPro" id="IPR009057">
    <property type="entry name" value="Homeodomain-like_sf"/>
</dbReference>
<evidence type="ECO:0000259" key="3">
    <source>
        <dbReference type="PROSITE" id="PS01124"/>
    </source>
</evidence>
<sequence>MGFNDLKYFRKCFQEQFGVTPSVYIKENGEG</sequence>
<dbReference type="GO" id="GO:0043565">
    <property type="term" value="F:sequence-specific DNA binding"/>
    <property type="evidence" value="ECO:0007669"/>
    <property type="project" value="InterPro"/>
</dbReference>
<accession>A0A7X9XC57</accession>
<dbReference type="AlphaFoldDB" id="A0A7X9XC57"/>